<name>A0A5B8MIE9_9CHLO</name>
<dbReference type="GO" id="GO:0071555">
    <property type="term" value="P:cell wall organization"/>
    <property type="evidence" value="ECO:0007669"/>
    <property type="project" value="UniProtKB-KW"/>
</dbReference>
<dbReference type="GO" id="GO:0016787">
    <property type="term" value="F:hydrolase activity"/>
    <property type="evidence" value="ECO:0007669"/>
    <property type="project" value="UniProtKB-KW"/>
</dbReference>
<gene>
    <name evidence="6" type="ORF">A3770_03p27410</name>
</gene>
<dbReference type="EMBL" id="CP031036">
    <property type="protein sequence ID" value="QDZ20223.1"/>
    <property type="molecule type" value="Genomic_DNA"/>
</dbReference>
<keyword evidence="5" id="KW-0732">Signal</keyword>
<dbReference type="Proteomes" id="UP000316726">
    <property type="component" value="Chromosome 3"/>
</dbReference>
<feature type="signal peptide" evidence="5">
    <location>
        <begin position="1"/>
        <end position="22"/>
    </location>
</feature>
<comment type="subcellular location">
    <subcellularLocation>
        <location evidence="2 5">Secreted</location>
        <location evidence="2 5">Cell wall</location>
    </subcellularLocation>
</comment>
<evidence type="ECO:0000256" key="5">
    <source>
        <dbReference type="RuleBase" id="RU363114"/>
    </source>
</evidence>
<comment type="similarity">
    <text evidence="3 5">Belongs to the pectinacetylesterase family.</text>
</comment>
<proteinExistence type="inferred from homology"/>
<keyword evidence="4 5" id="KW-0134">Cell wall</keyword>
<dbReference type="Pfam" id="PF03283">
    <property type="entry name" value="PAE"/>
    <property type="match status" value="1"/>
</dbReference>
<dbReference type="OrthoDB" id="2015280at2759"/>
<evidence type="ECO:0000256" key="2">
    <source>
        <dbReference type="ARBA" id="ARBA00004191"/>
    </source>
</evidence>
<keyword evidence="7" id="KW-1185">Reference proteome</keyword>
<evidence type="ECO:0000256" key="4">
    <source>
        <dbReference type="ARBA" id="ARBA00022512"/>
    </source>
</evidence>
<evidence type="ECO:0000313" key="7">
    <source>
        <dbReference type="Proteomes" id="UP000316726"/>
    </source>
</evidence>
<dbReference type="AlphaFoldDB" id="A0A5B8MIE9"/>
<protein>
    <recommendedName>
        <fullName evidence="5">Pectin acetylesterase</fullName>
        <ecNumber evidence="5">3.1.1.-</ecNumber>
    </recommendedName>
</protein>
<dbReference type="InterPro" id="IPR004963">
    <property type="entry name" value="PAE/NOTUM"/>
</dbReference>
<dbReference type="STRING" id="1764295.A0A5B8MIE9"/>
<dbReference type="PANTHER" id="PTHR21562">
    <property type="entry name" value="NOTUM-RELATED"/>
    <property type="match status" value="1"/>
</dbReference>
<comment type="function">
    <text evidence="1 5">Hydrolyzes acetyl esters in homogalacturonan regions of pectin. In type I primary cell wall, galacturonic acid residues of pectin can be acetylated at the O-2 and O-3 positions. Decreasing the degree of acetylation of pectin gels in vitro alters their physical properties.</text>
</comment>
<feature type="chain" id="PRO_5023068848" description="Pectin acetylesterase" evidence="5">
    <location>
        <begin position="23"/>
        <end position="421"/>
    </location>
</feature>
<reference evidence="6 7" key="1">
    <citation type="submission" date="2018-07" db="EMBL/GenBank/DDBJ databases">
        <title>The complete nuclear genome of the prasinophyte Chloropicon primus (CCMP1205).</title>
        <authorList>
            <person name="Pombert J.-F."/>
            <person name="Otis C."/>
            <person name="Turmel M."/>
            <person name="Lemieux C."/>
        </authorList>
    </citation>
    <scope>NUCLEOTIDE SEQUENCE [LARGE SCALE GENOMIC DNA]</scope>
    <source>
        <strain evidence="6 7">CCMP1205</strain>
    </source>
</reference>
<keyword evidence="5" id="KW-0378">Hydrolase</keyword>
<keyword evidence="5" id="KW-0964">Secreted</keyword>
<accession>A0A5B8MIE9</accession>
<evidence type="ECO:0000256" key="3">
    <source>
        <dbReference type="ARBA" id="ARBA00005784"/>
    </source>
</evidence>
<evidence type="ECO:0000256" key="1">
    <source>
        <dbReference type="ARBA" id="ARBA00003534"/>
    </source>
</evidence>
<sequence length="421" mass="46170">MRATIVAVAVFAAVALSGVAEAVDIGKALADAFNPVKEGFDAFGDEVVAAFNPRKSFKLHTLRNREAVCLDGSPAGYWFREGWGDGKDKWLVHLEGGGACYSMEDCYERSKTVLGSSKRWPTEQTRGEPIFSTDSAKNPDFYNWNAVFVGYCDGSVYTGNASEPAVVDGKSLYFRGKSILGSTMAQLNHRQGMLGASDIVWSGSSAGAVATLYHADWLGKRLGPNVETFRAIPFSGLVFSDGPNFQGENELSKMLQWAYKAMDLRFDSPCAKDHAGEEYKCGYPETAYRYIKTPVFLSNSVYDAWTVQNADNISKKTVRANQMNDVIPYLNGQARGTWDNITETKTWSKAGNGAFITSCMTHVGGLKNPGWDGVIVDGRNLRDSISLWMQGEPSRTTRPCQYTRAPPHSCNPTCPPSELQL</sequence>
<keyword evidence="5" id="KW-0961">Cell wall biogenesis/degradation</keyword>
<organism evidence="6 7">
    <name type="scientific">Chloropicon primus</name>
    <dbReference type="NCBI Taxonomy" id="1764295"/>
    <lineage>
        <taxon>Eukaryota</taxon>
        <taxon>Viridiplantae</taxon>
        <taxon>Chlorophyta</taxon>
        <taxon>Chloropicophyceae</taxon>
        <taxon>Chloropicales</taxon>
        <taxon>Chloropicaceae</taxon>
        <taxon>Chloropicon</taxon>
    </lineage>
</organism>
<dbReference type="EC" id="3.1.1.-" evidence="5"/>
<evidence type="ECO:0000313" key="6">
    <source>
        <dbReference type="EMBL" id="QDZ20223.1"/>
    </source>
</evidence>